<evidence type="ECO:0000256" key="4">
    <source>
        <dbReference type="ARBA" id="ARBA00023136"/>
    </source>
</evidence>
<feature type="transmembrane region" description="Helical" evidence="5">
    <location>
        <begin position="524"/>
        <end position="548"/>
    </location>
</feature>
<evidence type="ECO:0000313" key="8">
    <source>
        <dbReference type="Proteomes" id="UP001170624"/>
    </source>
</evidence>
<dbReference type="SUPFAM" id="SSF82171">
    <property type="entry name" value="DPP6 N-terminal domain-like"/>
    <property type="match status" value="1"/>
</dbReference>
<dbReference type="Gene3D" id="1.10.3720.10">
    <property type="entry name" value="MetI-like"/>
    <property type="match status" value="2"/>
</dbReference>
<gene>
    <name evidence="7" type="ORF">Q4568_14335</name>
</gene>
<proteinExistence type="predicted"/>
<feature type="transmembrane region" description="Helical" evidence="5">
    <location>
        <begin position="462"/>
        <end position="485"/>
    </location>
</feature>
<feature type="transmembrane region" description="Helical" evidence="5">
    <location>
        <begin position="21"/>
        <end position="49"/>
    </location>
</feature>
<evidence type="ECO:0000256" key="2">
    <source>
        <dbReference type="ARBA" id="ARBA00022692"/>
    </source>
</evidence>
<keyword evidence="4 5" id="KW-0472">Membrane</keyword>
<sequence length="758" mass="83213">MADASTLFIGESRSRRLKDKMVRMGVIAGGISVLLMLVLIFFYLLYVILPSFKPVTVEPQTSFVVPSQDQTLAVGIEEQNLLAYRFGSAGELQFVSLQSASSGALSDLPPQTISIVAQPTAFARSLPRDQLFAYGTNKGGAVVVMPNVKTHFIGTDKQQVPSVDYPLGDTALQLDPDGQAIQQLALAVEGQQGMIVGITDDQRLVGLRLSAPRNALQEHGTQWSEQAIDFSSLPAYLSNQVRRMALTPDGRTLYLQRERQLAVIAIDKTAEKSYARLRDVVTVAPESATITDVSLLSGANSLLITTDNKHVSQWFEVLNDGKWSLTHIRDFPLSDSPVMQLVPEHFRKSFFTWQQDGTLSAFYATSPNSVFQSTKVATAFSPESAVMAISPRADRLLVVEGERWQFFDVDNPHPEMRLASLWQEVWYEGYPEPDYVWQSTSASDEFEPKLSLVPIVFGTLKAALYAMFFAIPLALAGAIYTAYFMSSKMRSIVKPTVEIMEALPTVILGFLAGIWLAPIVENNLVGIMLSIVMFPLMIFMVGAIWSALPGRWVNGLPNGLHIMLLMPVIVLTVYGCFAIGPVVEKIWFAGDARIFLSNELGIGYDQRNALVVGIAMGFAVIPTIFSIAEDAIFSVPGHLTSGSLALGATQWQTLTRVVLLTASPGIFSAIMMGFGRAVGETMIVLMATGNTPIMDWNVLEGLSTLSATIAIEMPESEVGSSHYRVLFLAAFVLFVFTFFFNTIAELVRQRLRDKYSSL</sequence>
<dbReference type="Proteomes" id="UP001170624">
    <property type="component" value="Unassembled WGS sequence"/>
</dbReference>
<protein>
    <submittedName>
        <fullName evidence="7">ABC transporter permease subunit</fullName>
    </submittedName>
</protein>
<dbReference type="PANTHER" id="PTHR42727">
    <property type="entry name" value="PHOSPHATE TRANSPORT SYSTEM PERMEASE PROTEIN"/>
    <property type="match status" value="1"/>
</dbReference>
<accession>A0AAW7Y6W1</accession>
<feature type="domain" description="ABC transmembrane type-1" evidence="6">
    <location>
        <begin position="456"/>
        <end position="744"/>
    </location>
</feature>
<dbReference type="PROSITE" id="PS50928">
    <property type="entry name" value="ABC_TM1"/>
    <property type="match status" value="1"/>
</dbReference>
<dbReference type="CDD" id="cd06261">
    <property type="entry name" value="TM_PBP2"/>
    <property type="match status" value="1"/>
</dbReference>
<evidence type="ECO:0000313" key="7">
    <source>
        <dbReference type="EMBL" id="MDO6543720.1"/>
    </source>
</evidence>
<comment type="caution">
    <text evidence="7">The sequence shown here is derived from an EMBL/GenBank/DDBJ whole genome shotgun (WGS) entry which is preliminary data.</text>
</comment>
<dbReference type="SUPFAM" id="SSF161098">
    <property type="entry name" value="MetI-like"/>
    <property type="match status" value="2"/>
</dbReference>
<feature type="transmembrane region" description="Helical" evidence="5">
    <location>
        <begin position="497"/>
        <end position="518"/>
    </location>
</feature>
<dbReference type="InterPro" id="IPR035906">
    <property type="entry name" value="MetI-like_sf"/>
</dbReference>
<evidence type="ECO:0000259" key="6">
    <source>
        <dbReference type="PROSITE" id="PS50928"/>
    </source>
</evidence>
<evidence type="ECO:0000256" key="5">
    <source>
        <dbReference type="SAM" id="Phobius"/>
    </source>
</evidence>
<dbReference type="InterPro" id="IPR000515">
    <property type="entry name" value="MetI-like"/>
</dbReference>
<feature type="transmembrane region" description="Helical" evidence="5">
    <location>
        <begin position="654"/>
        <end position="674"/>
    </location>
</feature>
<feature type="transmembrane region" description="Helical" evidence="5">
    <location>
        <begin position="609"/>
        <end position="633"/>
    </location>
</feature>
<feature type="transmembrane region" description="Helical" evidence="5">
    <location>
        <begin position="560"/>
        <end position="583"/>
    </location>
</feature>
<keyword evidence="2 5" id="KW-0812">Transmembrane</keyword>
<organism evidence="7 8">
    <name type="scientific">Photobacterium sanguinicancri</name>
    <dbReference type="NCBI Taxonomy" id="875932"/>
    <lineage>
        <taxon>Bacteria</taxon>
        <taxon>Pseudomonadati</taxon>
        <taxon>Pseudomonadota</taxon>
        <taxon>Gammaproteobacteria</taxon>
        <taxon>Vibrionales</taxon>
        <taxon>Vibrionaceae</taxon>
        <taxon>Photobacterium</taxon>
    </lineage>
</organism>
<name>A0AAW7Y6W1_9GAMM</name>
<evidence type="ECO:0000256" key="3">
    <source>
        <dbReference type="ARBA" id="ARBA00022989"/>
    </source>
</evidence>
<dbReference type="GO" id="GO:0055085">
    <property type="term" value="P:transmembrane transport"/>
    <property type="evidence" value="ECO:0007669"/>
    <property type="project" value="InterPro"/>
</dbReference>
<dbReference type="EMBL" id="JAUOPU010000015">
    <property type="protein sequence ID" value="MDO6543720.1"/>
    <property type="molecule type" value="Genomic_DNA"/>
</dbReference>
<dbReference type="GO" id="GO:0005886">
    <property type="term" value="C:plasma membrane"/>
    <property type="evidence" value="ECO:0007669"/>
    <property type="project" value="UniProtKB-SubCell"/>
</dbReference>
<evidence type="ECO:0000256" key="1">
    <source>
        <dbReference type="ARBA" id="ARBA00004651"/>
    </source>
</evidence>
<reference evidence="7" key="1">
    <citation type="submission" date="2023-07" db="EMBL/GenBank/DDBJ databases">
        <title>Genome content predicts the carbon catabolic preferences of heterotrophic bacteria.</title>
        <authorList>
            <person name="Gralka M."/>
        </authorList>
    </citation>
    <scope>NUCLEOTIDE SEQUENCE</scope>
    <source>
        <strain evidence="7">G2M05</strain>
    </source>
</reference>
<feature type="transmembrane region" description="Helical" evidence="5">
    <location>
        <begin position="723"/>
        <end position="744"/>
    </location>
</feature>
<dbReference type="PANTHER" id="PTHR42727:SF1">
    <property type="entry name" value="PHOSPHATE TRANSPORT SYSTEM PERMEASE"/>
    <property type="match status" value="1"/>
</dbReference>
<dbReference type="AlphaFoldDB" id="A0AAW7Y6W1"/>
<dbReference type="RefSeq" id="WP_303500153.1">
    <property type="nucleotide sequence ID" value="NZ_JAUOPU010000015.1"/>
</dbReference>
<comment type="subcellular location">
    <subcellularLocation>
        <location evidence="1">Cell membrane</location>
        <topology evidence="1">Multi-pass membrane protein</topology>
    </subcellularLocation>
</comment>
<keyword evidence="3 5" id="KW-1133">Transmembrane helix</keyword>